<gene>
    <name evidence="1" type="ORF">C1SCF055_LOCUS22359</name>
</gene>
<dbReference type="EMBL" id="CAMXCT020002121">
    <property type="protein sequence ID" value="CAL1149208.1"/>
    <property type="molecule type" value="Genomic_DNA"/>
</dbReference>
<reference evidence="1" key="1">
    <citation type="submission" date="2022-10" db="EMBL/GenBank/DDBJ databases">
        <authorList>
            <person name="Chen Y."/>
            <person name="Dougan E. K."/>
            <person name="Chan C."/>
            <person name="Rhodes N."/>
            <person name="Thang M."/>
        </authorList>
    </citation>
    <scope>NUCLEOTIDE SEQUENCE</scope>
</reference>
<dbReference type="OrthoDB" id="416453at2759"/>
<dbReference type="AlphaFoldDB" id="A0A9P1CRB7"/>
<sequence>MDDLSHEQTFNQVTMTWDGGWSVSPSQPVNMSLADILGNHVMQAKLYEAALSASSKIEDVRASLGAANDALTTSATMELLI</sequence>
<keyword evidence="3" id="KW-1185">Reference proteome</keyword>
<name>A0A9P1CRB7_9DINO</name>
<dbReference type="EMBL" id="CAMXCT010002121">
    <property type="protein sequence ID" value="CAI3995833.1"/>
    <property type="molecule type" value="Genomic_DNA"/>
</dbReference>
<dbReference type="Proteomes" id="UP001152797">
    <property type="component" value="Unassembled WGS sequence"/>
</dbReference>
<organism evidence="1">
    <name type="scientific">Cladocopium goreaui</name>
    <dbReference type="NCBI Taxonomy" id="2562237"/>
    <lineage>
        <taxon>Eukaryota</taxon>
        <taxon>Sar</taxon>
        <taxon>Alveolata</taxon>
        <taxon>Dinophyceae</taxon>
        <taxon>Suessiales</taxon>
        <taxon>Symbiodiniaceae</taxon>
        <taxon>Cladocopium</taxon>
    </lineage>
</organism>
<protein>
    <submittedName>
        <fullName evidence="1">Uncharacterized protein</fullName>
    </submittedName>
</protein>
<evidence type="ECO:0000313" key="3">
    <source>
        <dbReference type="Proteomes" id="UP001152797"/>
    </source>
</evidence>
<accession>A0A9P1CRB7</accession>
<evidence type="ECO:0000313" key="1">
    <source>
        <dbReference type="EMBL" id="CAI3995833.1"/>
    </source>
</evidence>
<dbReference type="EMBL" id="CAMXCT030002121">
    <property type="protein sequence ID" value="CAL4783145.1"/>
    <property type="molecule type" value="Genomic_DNA"/>
</dbReference>
<proteinExistence type="predicted"/>
<comment type="caution">
    <text evidence="1">The sequence shown here is derived from an EMBL/GenBank/DDBJ whole genome shotgun (WGS) entry which is preliminary data.</text>
</comment>
<reference evidence="2" key="2">
    <citation type="submission" date="2024-04" db="EMBL/GenBank/DDBJ databases">
        <authorList>
            <person name="Chen Y."/>
            <person name="Shah S."/>
            <person name="Dougan E. K."/>
            <person name="Thang M."/>
            <person name="Chan C."/>
        </authorList>
    </citation>
    <scope>NUCLEOTIDE SEQUENCE [LARGE SCALE GENOMIC DNA]</scope>
</reference>
<evidence type="ECO:0000313" key="2">
    <source>
        <dbReference type="EMBL" id="CAL1149208.1"/>
    </source>
</evidence>